<keyword evidence="3 7" id="KW-0833">Ubl conjugation pathway</keyword>
<accession>A0AAV5QQY3</accession>
<comment type="similarity">
    <text evidence="7">Belongs to the ubiquitin-conjugating enzyme family.</text>
</comment>
<comment type="pathway">
    <text evidence="5">Protein modification.</text>
</comment>
<dbReference type="PROSITE" id="PS00183">
    <property type="entry name" value="UBC_1"/>
    <property type="match status" value="1"/>
</dbReference>
<comment type="caution">
    <text evidence="10">The sequence shown here is derived from an EMBL/GenBank/DDBJ whole genome shotgun (WGS) entry which is preliminary data.</text>
</comment>
<dbReference type="GeneID" id="90075247"/>
<proteinExistence type="inferred from homology"/>
<organism evidence="10 11">
    <name type="scientific">Saccharomycopsis crataegensis</name>
    <dbReference type="NCBI Taxonomy" id="43959"/>
    <lineage>
        <taxon>Eukaryota</taxon>
        <taxon>Fungi</taxon>
        <taxon>Dikarya</taxon>
        <taxon>Ascomycota</taxon>
        <taxon>Saccharomycotina</taxon>
        <taxon>Saccharomycetes</taxon>
        <taxon>Saccharomycopsidaceae</taxon>
        <taxon>Saccharomycopsis</taxon>
    </lineage>
</organism>
<feature type="region of interest" description="Disordered" evidence="8">
    <location>
        <begin position="176"/>
        <end position="238"/>
    </location>
</feature>
<dbReference type="Gene3D" id="3.10.110.10">
    <property type="entry name" value="Ubiquitin Conjugating Enzyme"/>
    <property type="match status" value="1"/>
</dbReference>
<dbReference type="PANTHER" id="PTHR24067">
    <property type="entry name" value="UBIQUITIN-CONJUGATING ENZYME E2"/>
    <property type="match status" value="1"/>
</dbReference>
<keyword evidence="10" id="KW-0436">Ligase</keyword>
<keyword evidence="4 7" id="KW-0067">ATP-binding</keyword>
<dbReference type="PROSITE" id="PS50127">
    <property type="entry name" value="UBC_2"/>
    <property type="match status" value="1"/>
</dbReference>
<feature type="domain" description="UBC core" evidence="9">
    <location>
        <begin position="4"/>
        <end position="165"/>
    </location>
</feature>
<dbReference type="Pfam" id="PF00179">
    <property type="entry name" value="UQ_con"/>
    <property type="match status" value="1"/>
</dbReference>
<dbReference type="SUPFAM" id="SSF54495">
    <property type="entry name" value="UBC-like"/>
    <property type="match status" value="1"/>
</dbReference>
<dbReference type="GO" id="GO:0016740">
    <property type="term" value="F:transferase activity"/>
    <property type="evidence" value="ECO:0007669"/>
    <property type="project" value="UniProtKB-KW"/>
</dbReference>
<evidence type="ECO:0000256" key="2">
    <source>
        <dbReference type="ARBA" id="ARBA00022741"/>
    </source>
</evidence>
<keyword evidence="1" id="KW-0808">Transferase</keyword>
<dbReference type="RefSeq" id="XP_064854268.1">
    <property type="nucleotide sequence ID" value="XM_064998196.1"/>
</dbReference>
<dbReference type="SMART" id="SM00212">
    <property type="entry name" value="UBCc"/>
    <property type="match status" value="1"/>
</dbReference>
<protein>
    <submittedName>
        <fullName evidence="10">SCF E2 ubiquitin-protein ligase catalytic subunit</fullName>
    </submittedName>
</protein>
<feature type="active site" description="Glycyl thioester intermediate" evidence="6">
    <location>
        <position position="91"/>
    </location>
</feature>
<feature type="compositionally biased region" description="Polar residues" evidence="8">
    <location>
        <begin position="176"/>
        <end position="187"/>
    </location>
</feature>
<evidence type="ECO:0000256" key="4">
    <source>
        <dbReference type="ARBA" id="ARBA00022840"/>
    </source>
</evidence>
<sequence length="238" mass="27130">MSSSAASVLFRQFRELTDPKKGIPSFHIELENNNIFLWNVGVMVLNEDSIYHGGYFKAQMKFPAEFPFQPPSFRFTPPIYHPNVYKDGKLCVSILHAAGDPTSEEPDAETWSPVQTVETVLISIISLLEDPNINSPANVDAAVDWRKNRKAYNAHVKAEVERSKQDIPPDFIMPTANTAYSGTNPPHEQNDTIDENFWYDSDQSYEEDSLMEDFEEDDEEAEDEEDEDISENINSENK</sequence>
<dbReference type="InterPro" id="IPR016135">
    <property type="entry name" value="UBQ-conjugating_enzyme/RWD"/>
</dbReference>
<evidence type="ECO:0000256" key="7">
    <source>
        <dbReference type="RuleBase" id="RU362109"/>
    </source>
</evidence>
<evidence type="ECO:0000256" key="1">
    <source>
        <dbReference type="ARBA" id="ARBA00022679"/>
    </source>
</evidence>
<dbReference type="AlphaFoldDB" id="A0AAV5QQY3"/>
<dbReference type="EMBL" id="BTFZ01000011">
    <property type="protein sequence ID" value="GMM37272.1"/>
    <property type="molecule type" value="Genomic_DNA"/>
</dbReference>
<evidence type="ECO:0000256" key="5">
    <source>
        <dbReference type="ARBA" id="ARBA00043952"/>
    </source>
</evidence>
<gene>
    <name evidence="10" type="ORF">DASC09_045970</name>
</gene>
<dbReference type="GO" id="GO:0005524">
    <property type="term" value="F:ATP binding"/>
    <property type="evidence" value="ECO:0007669"/>
    <property type="project" value="UniProtKB-UniRule"/>
</dbReference>
<dbReference type="CDD" id="cd23811">
    <property type="entry name" value="UBCc_ScCDC34-like"/>
    <property type="match status" value="1"/>
</dbReference>
<dbReference type="FunFam" id="3.10.110.10:FF:000063">
    <property type="entry name" value="CDC34p Ubiquitin-conjugating enzyme (E2)"/>
    <property type="match status" value="1"/>
</dbReference>
<dbReference type="GO" id="GO:0016874">
    <property type="term" value="F:ligase activity"/>
    <property type="evidence" value="ECO:0007669"/>
    <property type="project" value="UniProtKB-KW"/>
</dbReference>
<evidence type="ECO:0000256" key="8">
    <source>
        <dbReference type="SAM" id="MobiDB-lite"/>
    </source>
</evidence>
<evidence type="ECO:0000256" key="3">
    <source>
        <dbReference type="ARBA" id="ARBA00022786"/>
    </source>
</evidence>
<evidence type="ECO:0000259" key="9">
    <source>
        <dbReference type="PROSITE" id="PS50127"/>
    </source>
</evidence>
<reference evidence="10 11" key="1">
    <citation type="journal article" date="2023" name="Elife">
        <title>Identification of key yeast species and microbe-microbe interactions impacting larval growth of Drosophila in the wild.</title>
        <authorList>
            <person name="Mure A."/>
            <person name="Sugiura Y."/>
            <person name="Maeda R."/>
            <person name="Honda K."/>
            <person name="Sakurai N."/>
            <person name="Takahashi Y."/>
            <person name="Watada M."/>
            <person name="Katoh T."/>
            <person name="Gotoh A."/>
            <person name="Gotoh Y."/>
            <person name="Taniguchi I."/>
            <person name="Nakamura K."/>
            <person name="Hayashi T."/>
            <person name="Katayama T."/>
            <person name="Uemura T."/>
            <person name="Hattori Y."/>
        </authorList>
    </citation>
    <scope>NUCLEOTIDE SEQUENCE [LARGE SCALE GENOMIC DNA]</scope>
    <source>
        <strain evidence="10 11">SC-9</strain>
    </source>
</reference>
<dbReference type="Proteomes" id="UP001360560">
    <property type="component" value="Unassembled WGS sequence"/>
</dbReference>
<feature type="compositionally biased region" description="Acidic residues" evidence="8">
    <location>
        <begin position="203"/>
        <end position="230"/>
    </location>
</feature>
<evidence type="ECO:0000313" key="11">
    <source>
        <dbReference type="Proteomes" id="UP001360560"/>
    </source>
</evidence>
<name>A0AAV5QQY3_9ASCO</name>
<dbReference type="InterPro" id="IPR000608">
    <property type="entry name" value="UBC"/>
</dbReference>
<keyword evidence="11" id="KW-1185">Reference proteome</keyword>
<keyword evidence="2 7" id="KW-0547">Nucleotide-binding</keyword>
<dbReference type="InterPro" id="IPR023313">
    <property type="entry name" value="UBQ-conjugating_AS"/>
</dbReference>
<dbReference type="InterPro" id="IPR050113">
    <property type="entry name" value="Ub_conjugating_enzyme"/>
</dbReference>
<evidence type="ECO:0000313" key="10">
    <source>
        <dbReference type="EMBL" id="GMM37272.1"/>
    </source>
</evidence>
<evidence type="ECO:0000256" key="6">
    <source>
        <dbReference type="PROSITE-ProRule" id="PRU10133"/>
    </source>
</evidence>